<feature type="domain" description="Phage tail collar" evidence="1">
    <location>
        <begin position="7"/>
        <end position="63"/>
    </location>
</feature>
<dbReference type="Pfam" id="PF07484">
    <property type="entry name" value="Collar"/>
    <property type="match status" value="1"/>
</dbReference>
<organism evidence="2 3">
    <name type="scientific">Lysinibacillus louembei</name>
    <dbReference type="NCBI Taxonomy" id="1470088"/>
    <lineage>
        <taxon>Bacteria</taxon>
        <taxon>Bacillati</taxon>
        <taxon>Bacillota</taxon>
        <taxon>Bacilli</taxon>
        <taxon>Bacillales</taxon>
        <taxon>Bacillaceae</taxon>
        <taxon>Lysinibacillus</taxon>
    </lineage>
</organism>
<sequence>MADAYIGEIRVFAGNFAPKGWALCNGQLMSIQQNTALFSILGVQYGGDGKTTFALPNLMGAAPMNQGQGAGLTERQVGQIVGAPTVTLLSTQIPAHTHAPAALEGAGTSGNPENQLWSVAVTGRSKVPEPIYDATVNVAMNPQALGLTGGNQPHNNMQPFLVMNYIICLYGEFPSRG</sequence>
<protein>
    <submittedName>
        <fullName evidence="2">Tail fiber protein</fullName>
    </submittedName>
</protein>
<reference evidence="2 3" key="1">
    <citation type="submission" date="2023-09" db="EMBL/GenBank/DDBJ databases">
        <authorList>
            <person name="Page C.A."/>
            <person name="Perez-Diaz I.M."/>
        </authorList>
    </citation>
    <scope>NUCLEOTIDE SEQUENCE [LARGE SCALE GENOMIC DNA]</scope>
    <source>
        <strain evidence="2 3">Ll15</strain>
    </source>
</reference>
<dbReference type="RefSeq" id="WP_319836019.1">
    <property type="nucleotide sequence ID" value="NZ_CP137624.1"/>
</dbReference>
<evidence type="ECO:0000313" key="2">
    <source>
        <dbReference type="EMBL" id="WPK10886.1"/>
    </source>
</evidence>
<evidence type="ECO:0000313" key="3">
    <source>
        <dbReference type="Proteomes" id="UP001322664"/>
    </source>
</evidence>
<dbReference type="Proteomes" id="UP001322664">
    <property type="component" value="Chromosome"/>
</dbReference>
<dbReference type="SUPFAM" id="SSF88874">
    <property type="entry name" value="Receptor-binding domain of short tail fibre protein gp12"/>
    <property type="match status" value="1"/>
</dbReference>
<proteinExistence type="predicted"/>
<dbReference type="EMBL" id="CP137624">
    <property type="protein sequence ID" value="WPK10886.1"/>
    <property type="molecule type" value="Genomic_DNA"/>
</dbReference>
<gene>
    <name evidence="2" type="ORF">R6U77_13450</name>
</gene>
<keyword evidence="3" id="KW-1185">Reference proteome</keyword>
<evidence type="ECO:0000259" key="1">
    <source>
        <dbReference type="Pfam" id="PF07484"/>
    </source>
</evidence>
<accession>A0ABZ0RUK7</accession>
<name>A0ABZ0RUK7_9BACI</name>
<dbReference type="InterPro" id="IPR037053">
    <property type="entry name" value="Phage_tail_collar_dom_sf"/>
</dbReference>
<dbReference type="Gene3D" id="3.90.1340.10">
    <property type="entry name" value="Phage tail collar domain"/>
    <property type="match status" value="1"/>
</dbReference>
<dbReference type="InterPro" id="IPR011083">
    <property type="entry name" value="Phage_tail_collar_dom"/>
</dbReference>